<evidence type="ECO:0000256" key="5">
    <source>
        <dbReference type="ARBA" id="ARBA00022729"/>
    </source>
</evidence>
<name>A0A8J7FD24_9CYAN</name>
<feature type="transmembrane region" description="Helical" evidence="9">
    <location>
        <begin position="221"/>
        <end position="254"/>
    </location>
</feature>
<dbReference type="InterPro" id="IPR006037">
    <property type="entry name" value="RCK_C"/>
</dbReference>
<keyword evidence="4 9" id="KW-0812">Transmembrane</keyword>
<feature type="domain" description="RCK C-terminal" evidence="11">
    <location>
        <begin position="678"/>
        <end position="748"/>
    </location>
</feature>
<keyword evidence="5" id="KW-0732">Signal</keyword>
<evidence type="ECO:0000256" key="1">
    <source>
        <dbReference type="ARBA" id="ARBA00004141"/>
    </source>
</evidence>
<feature type="transmembrane region" description="Helical" evidence="9">
    <location>
        <begin position="151"/>
        <end position="173"/>
    </location>
</feature>
<feature type="domain" description="RCK N-terminal" evidence="10">
    <location>
        <begin position="414"/>
        <end position="531"/>
    </location>
</feature>
<evidence type="ECO:0000256" key="8">
    <source>
        <dbReference type="ARBA" id="ARBA00023136"/>
    </source>
</evidence>
<dbReference type="InterPro" id="IPR045158">
    <property type="entry name" value="KEA4/5/6-like"/>
</dbReference>
<feature type="transmembrane region" description="Helical" evidence="9">
    <location>
        <begin position="359"/>
        <end position="381"/>
    </location>
</feature>
<feature type="domain" description="RCK C-terminal" evidence="11">
    <location>
        <begin position="580"/>
        <end position="665"/>
    </location>
</feature>
<protein>
    <submittedName>
        <fullName evidence="12">Cation:proton antiporter</fullName>
    </submittedName>
</protein>
<dbReference type="PANTHER" id="PTHR16254">
    <property type="entry name" value="POTASSIUM/PROTON ANTIPORTER-RELATED"/>
    <property type="match status" value="1"/>
</dbReference>
<keyword evidence="7" id="KW-0406">Ion transport</keyword>
<dbReference type="Gene3D" id="1.20.1530.20">
    <property type="match status" value="1"/>
</dbReference>
<dbReference type="RefSeq" id="WP_193917595.1">
    <property type="nucleotide sequence ID" value="NZ_JADEWL010000010.1"/>
</dbReference>
<feature type="transmembrane region" description="Helical" evidence="9">
    <location>
        <begin position="299"/>
        <end position="321"/>
    </location>
</feature>
<accession>A0A8J7FD24</accession>
<feature type="transmembrane region" description="Helical" evidence="9">
    <location>
        <begin position="274"/>
        <end position="292"/>
    </location>
</feature>
<comment type="subcellular location">
    <subcellularLocation>
        <location evidence="1">Membrane</location>
        <topology evidence="1">Multi-pass membrane protein</topology>
    </subcellularLocation>
</comment>
<evidence type="ECO:0000256" key="2">
    <source>
        <dbReference type="ARBA" id="ARBA00022448"/>
    </source>
</evidence>
<dbReference type="GO" id="GO:0015386">
    <property type="term" value="F:potassium:proton antiporter activity"/>
    <property type="evidence" value="ECO:0007669"/>
    <property type="project" value="InterPro"/>
</dbReference>
<keyword evidence="8 9" id="KW-0472">Membrane</keyword>
<evidence type="ECO:0000256" key="7">
    <source>
        <dbReference type="ARBA" id="ARBA00023065"/>
    </source>
</evidence>
<keyword evidence="13" id="KW-1185">Reference proteome</keyword>
<feature type="transmembrane region" description="Helical" evidence="9">
    <location>
        <begin position="93"/>
        <end position="113"/>
    </location>
</feature>
<dbReference type="Proteomes" id="UP000620559">
    <property type="component" value="Unassembled WGS sequence"/>
</dbReference>
<dbReference type="Pfam" id="PF02080">
    <property type="entry name" value="TrkA_C"/>
    <property type="match status" value="2"/>
</dbReference>
<evidence type="ECO:0000313" key="12">
    <source>
        <dbReference type="EMBL" id="MBE9212036.1"/>
    </source>
</evidence>
<dbReference type="InterPro" id="IPR038770">
    <property type="entry name" value="Na+/solute_symporter_sf"/>
</dbReference>
<dbReference type="Pfam" id="PF02254">
    <property type="entry name" value="TrkA_N"/>
    <property type="match status" value="1"/>
</dbReference>
<evidence type="ECO:0000256" key="6">
    <source>
        <dbReference type="ARBA" id="ARBA00022989"/>
    </source>
</evidence>
<feature type="transmembrane region" description="Helical" evidence="9">
    <location>
        <begin position="327"/>
        <end position="347"/>
    </location>
</feature>
<feature type="transmembrane region" description="Helical" evidence="9">
    <location>
        <begin position="179"/>
        <end position="209"/>
    </location>
</feature>
<dbReference type="PROSITE" id="PS51202">
    <property type="entry name" value="RCK_C"/>
    <property type="match status" value="2"/>
</dbReference>
<keyword evidence="2" id="KW-0813">Transport</keyword>
<sequence length="778" mass="85170">MQEDFRLIVDLVSVLAVAAGGGLFASLLGLPVLLGYLVGGMLIGPAGFGLIKEFIQVETLAQFGVAFLLFALGVEFSFAELNKVKKISLGGGGLQIILTIAITTLVSVGVGWVDSPVQGVFLGAILSLSSTAVVLKCLMERNETETPHGQVMLGILVVQDLALGLMLAVLPALDQPAETLAIAVLMALLKIGLFAAGAVATGIWLIPPLLRLLAQTESRELFLLGVVALCLGIALLTEQLGLSIEMGAFVAGLMISEVEYADQTLTYVEPVRDIFASLFFAAVGMLIDPIFLWKNLELILGLVTLVFIGKFLIITPLVKIFRYPLKTALICGLGLAQIGEFSFVLASEGQQLGLVSRRVYLLILGTTAVTLVLTPFVLRLLPILFDWAETMPWLQPYLNGEGKPLEVADDLPIKDHIIVCGYGRVGKNLVKVLLSHQLPVIVIDQSERIIQQLREASIPYVYGNCVSFHVLETAGINRAKAMAIALPDPMSTRLTLRRGLELFPELNIVVRATNNKNIEALYQLGAREVVQPEFEASLEMVSFLLTDIGLSAILVQQEIQEIRQRHYLDFRPEQSASEAARALRRATADLNKRWYTLPTNSPLVGMTLEQADMRYLTGVSLMAIQRTIGEEIDYPDAKTILEEGDRLLVVGSSEEIAALEEFASGKATVPGENSACQWVKLDSESPVLGKTLADLDIRRQYAVEIQAIRREGKFLRYPESKTRLQNRDQLLLCGRLSALNKLEELFSCQNQPVFSIPIVKAAELEALREYLPLDELRE</sequence>
<dbReference type="PROSITE" id="PS51201">
    <property type="entry name" value="RCK_N"/>
    <property type="match status" value="1"/>
</dbReference>
<feature type="transmembrane region" description="Helical" evidence="9">
    <location>
        <begin position="119"/>
        <end position="139"/>
    </location>
</feature>
<dbReference type="InterPro" id="IPR036291">
    <property type="entry name" value="NAD(P)-bd_dom_sf"/>
</dbReference>
<dbReference type="PANTHER" id="PTHR16254:SF14">
    <property type="entry name" value="TRANSMEMBRANE AND COILED-COIL DOMAIN-CONTAINING PROTEIN 3"/>
    <property type="match status" value="1"/>
</dbReference>
<dbReference type="InterPro" id="IPR036721">
    <property type="entry name" value="RCK_C_sf"/>
</dbReference>
<evidence type="ECO:0000259" key="10">
    <source>
        <dbReference type="PROSITE" id="PS51201"/>
    </source>
</evidence>
<evidence type="ECO:0000256" key="4">
    <source>
        <dbReference type="ARBA" id="ARBA00022692"/>
    </source>
</evidence>
<dbReference type="Gene3D" id="3.30.70.1450">
    <property type="entry name" value="Regulator of K+ conductance, C-terminal domain"/>
    <property type="match status" value="2"/>
</dbReference>
<keyword evidence="6 9" id="KW-1133">Transmembrane helix</keyword>
<dbReference type="Pfam" id="PF00999">
    <property type="entry name" value="Na_H_Exchanger"/>
    <property type="match status" value="1"/>
</dbReference>
<dbReference type="InterPro" id="IPR003148">
    <property type="entry name" value="RCK_N"/>
</dbReference>
<evidence type="ECO:0000256" key="3">
    <source>
        <dbReference type="ARBA" id="ARBA00022449"/>
    </source>
</evidence>
<keyword evidence="3" id="KW-0050">Antiport</keyword>
<feature type="transmembrane region" description="Helical" evidence="9">
    <location>
        <begin position="12"/>
        <end position="39"/>
    </location>
</feature>
<evidence type="ECO:0000256" key="9">
    <source>
        <dbReference type="SAM" id="Phobius"/>
    </source>
</evidence>
<evidence type="ECO:0000259" key="11">
    <source>
        <dbReference type="PROSITE" id="PS51202"/>
    </source>
</evidence>
<dbReference type="Gene3D" id="3.40.50.720">
    <property type="entry name" value="NAD(P)-binding Rossmann-like Domain"/>
    <property type="match status" value="1"/>
</dbReference>
<dbReference type="GO" id="GO:0016020">
    <property type="term" value="C:membrane"/>
    <property type="evidence" value="ECO:0007669"/>
    <property type="project" value="UniProtKB-SubCell"/>
</dbReference>
<dbReference type="SUPFAM" id="SSF51735">
    <property type="entry name" value="NAD(P)-binding Rossmann-fold domains"/>
    <property type="match status" value="1"/>
</dbReference>
<dbReference type="InterPro" id="IPR006153">
    <property type="entry name" value="Cation/H_exchanger_TM"/>
</dbReference>
<comment type="caution">
    <text evidence="12">The sequence shown here is derived from an EMBL/GenBank/DDBJ whole genome shotgun (WGS) entry which is preliminary data.</text>
</comment>
<evidence type="ECO:0000313" key="13">
    <source>
        <dbReference type="Proteomes" id="UP000620559"/>
    </source>
</evidence>
<dbReference type="EMBL" id="JADEWL010000010">
    <property type="protein sequence ID" value="MBE9212036.1"/>
    <property type="molecule type" value="Genomic_DNA"/>
</dbReference>
<organism evidence="12 13">
    <name type="scientific">Plectonema cf. radiosum LEGE 06105</name>
    <dbReference type="NCBI Taxonomy" id="945769"/>
    <lineage>
        <taxon>Bacteria</taxon>
        <taxon>Bacillati</taxon>
        <taxon>Cyanobacteriota</taxon>
        <taxon>Cyanophyceae</taxon>
        <taxon>Oscillatoriophycideae</taxon>
        <taxon>Oscillatoriales</taxon>
        <taxon>Microcoleaceae</taxon>
        <taxon>Plectonema</taxon>
    </lineage>
</organism>
<gene>
    <name evidence="12" type="ORF">IQ247_04810</name>
</gene>
<dbReference type="AlphaFoldDB" id="A0A8J7FD24"/>
<proteinExistence type="predicted"/>
<dbReference type="SUPFAM" id="SSF116726">
    <property type="entry name" value="TrkA C-terminal domain-like"/>
    <property type="match status" value="2"/>
</dbReference>
<feature type="transmembrane region" description="Helical" evidence="9">
    <location>
        <begin position="59"/>
        <end position="81"/>
    </location>
</feature>
<reference evidence="12" key="1">
    <citation type="submission" date="2020-10" db="EMBL/GenBank/DDBJ databases">
        <authorList>
            <person name="Castelo-Branco R."/>
            <person name="Eusebio N."/>
            <person name="Adriana R."/>
            <person name="Vieira A."/>
            <person name="Brugerolle De Fraissinette N."/>
            <person name="Rezende De Castro R."/>
            <person name="Schneider M.P."/>
            <person name="Vasconcelos V."/>
            <person name="Leao P.N."/>
        </authorList>
    </citation>
    <scope>NUCLEOTIDE SEQUENCE</scope>
    <source>
        <strain evidence="12">LEGE 06105</strain>
    </source>
</reference>